<reference evidence="2" key="1">
    <citation type="journal article" date="2014" name="Front. Microbiol.">
        <title>High frequency of phylogenetically diverse reductive dehalogenase-homologous genes in deep subseafloor sedimentary metagenomes.</title>
        <authorList>
            <person name="Kawai M."/>
            <person name="Futagami T."/>
            <person name="Toyoda A."/>
            <person name="Takaki Y."/>
            <person name="Nishi S."/>
            <person name="Hori S."/>
            <person name="Arai W."/>
            <person name="Tsubouchi T."/>
            <person name="Morono Y."/>
            <person name="Uchiyama I."/>
            <person name="Ito T."/>
            <person name="Fujiyama A."/>
            <person name="Inagaki F."/>
            <person name="Takami H."/>
        </authorList>
    </citation>
    <scope>NUCLEOTIDE SEQUENCE</scope>
    <source>
        <strain evidence="2">Expedition CK06-06</strain>
    </source>
</reference>
<comment type="caution">
    <text evidence="2">The sequence shown here is derived from an EMBL/GenBank/DDBJ whole genome shotgun (WGS) entry which is preliminary data.</text>
</comment>
<protein>
    <recommendedName>
        <fullName evidence="1">ATPase AAA-type core domain-containing protein</fullName>
    </recommendedName>
</protein>
<gene>
    <name evidence="2" type="ORF">S01H1_77797</name>
</gene>
<dbReference type="Gene3D" id="3.40.50.300">
    <property type="entry name" value="P-loop containing nucleotide triphosphate hydrolases"/>
    <property type="match status" value="1"/>
</dbReference>
<dbReference type="GO" id="GO:0016887">
    <property type="term" value="F:ATP hydrolysis activity"/>
    <property type="evidence" value="ECO:0007669"/>
    <property type="project" value="InterPro"/>
</dbReference>
<feature type="non-terminal residue" evidence="2">
    <location>
        <position position="1"/>
    </location>
</feature>
<feature type="domain" description="ATPase AAA-type core" evidence="1">
    <location>
        <begin position="99"/>
        <end position="230"/>
    </location>
</feature>
<dbReference type="SUPFAM" id="SSF52540">
    <property type="entry name" value="P-loop containing nucleoside triphosphate hydrolases"/>
    <property type="match status" value="1"/>
</dbReference>
<dbReference type="InterPro" id="IPR003959">
    <property type="entry name" value="ATPase_AAA_core"/>
</dbReference>
<organism evidence="2">
    <name type="scientific">marine sediment metagenome</name>
    <dbReference type="NCBI Taxonomy" id="412755"/>
    <lineage>
        <taxon>unclassified sequences</taxon>
        <taxon>metagenomes</taxon>
        <taxon>ecological metagenomes</taxon>
    </lineage>
</organism>
<accession>X0ZXL7</accession>
<evidence type="ECO:0000259" key="1">
    <source>
        <dbReference type="Pfam" id="PF00004"/>
    </source>
</evidence>
<name>X0ZXL7_9ZZZZ</name>
<dbReference type="Pfam" id="PF00004">
    <property type="entry name" value="AAA"/>
    <property type="match status" value="1"/>
</dbReference>
<feature type="non-terminal residue" evidence="2">
    <location>
        <position position="232"/>
    </location>
</feature>
<proteinExistence type="predicted"/>
<evidence type="ECO:0000313" key="2">
    <source>
        <dbReference type="EMBL" id="GAG52791.1"/>
    </source>
</evidence>
<dbReference type="InterPro" id="IPR027417">
    <property type="entry name" value="P-loop_NTPase"/>
</dbReference>
<dbReference type="EMBL" id="BARS01052315">
    <property type="protein sequence ID" value="GAG52791.1"/>
    <property type="molecule type" value="Genomic_DNA"/>
</dbReference>
<dbReference type="GO" id="GO:0005524">
    <property type="term" value="F:ATP binding"/>
    <property type="evidence" value="ECO:0007669"/>
    <property type="project" value="InterPro"/>
</dbReference>
<dbReference type="AlphaFoldDB" id="X0ZXL7"/>
<sequence length="232" mass="26060">EDEKDTIDPNLVITNLRHQVNENLMLDGKGLQALAPRPWADYICPKSSNFTYDVNKILRDLAEVDRLKQIQQENMANGKDDLDLVRTINAIQNRMPHTMVLHGKGGVGKSAFPIHLAGLLGFDIWDFNVGASHVMWVGEGAANMRDTLSRIEKSSHVILRIDEYNRSMGSTGADTKGMHSAHQQVESELMNWLQNANEENLFVKNDIFIVMTTNHKEAITGPMLRSGRIDLV</sequence>